<evidence type="ECO:0000313" key="2">
    <source>
        <dbReference type="EMBL" id="CDH46159.1"/>
    </source>
</evidence>
<dbReference type="InterPro" id="IPR038215">
    <property type="entry name" value="TN5-like_N_sf"/>
</dbReference>
<dbReference type="SUPFAM" id="SSF53098">
    <property type="entry name" value="Ribonuclease H-like"/>
    <property type="match status" value="1"/>
</dbReference>
<protein>
    <recommendedName>
        <fullName evidence="1">Transposase Tn5-like N-terminal domain-containing protein</fullName>
    </recommendedName>
</protein>
<name>A0A7U7J3H5_9GAMM</name>
<gene>
    <name evidence="2" type="ORF">BN874_360042</name>
</gene>
<dbReference type="Pfam" id="PF14706">
    <property type="entry name" value="Tnp_DNA_bind"/>
    <property type="match status" value="1"/>
</dbReference>
<comment type="caution">
    <text evidence="2">The sequence shown here is derived from an EMBL/GenBank/DDBJ whole genome shotgun (WGS) entry which is preliminary data.</text>
</comment>
<reference evidence="2 3" key="1">
    <citation type="journal article" date="2014" name="ISME J.">
        <title>Candidatus Competibacter-lineage genomes retrieved from metagenomes reveal functional metabolic diversity.</title>
        <authorList>
            <person name="McIlroy S.J."/>
            <person name="Albertsen M."/>
            <person name="Andresen E.K."/>
            <person name="Saunders A.M."/>
            <person name="Kristiansen R."/>
            <person name="Stokholm-Bjerregaard M."/>
            <person name="Nielsen K.L."/>
            <person name="Nielsen P.H."/>
        </authorList>
    </citation>
    <scope>NUCLEOTIDE SEQUENCE [LARGE SCALE GENOMIC DNA]</scope>
    <source>
        <strain evidence="2 3">Run_B_J11</strain>
    </source>
</reference>
<evidence type="ECO:0000313" key="3">
    <source>
        <dbReference type="Proteomes" id="UP000019184"/>
    </source>
</evidence>
<evidence type="ECO:0000259" key="1">
    <source>
        <dbReference type="Pfam" id="PF14706"/>
    </source>
</evidence>
<sequence length="88" mass="9774">MTETAAELGGANLGDARLNRRLVRVAERLGAQPGASIPAACGGWAETQATYRLLAHEAVTWEQVLTLHWDCRSKFSVHDKKFNLLKLW</sequence>
<accession>A0A7U7J3H5</accession>
<dbReference type="Proteomes" id="UP000019184">
    <property type="component" value="Unassembled WGS sequence"/>
</dbReference>
<dbReference type="AlphaFoldDB" id="A0A7U7J3H5"/>
<dbReference type="InterPro" id="IPR012337">
    <property type="entry name" value="RNaseH-like_sf"/>
</dbReference>
<organism evidence="2 3">
    <name type="scientific">Candidatus Contendobacter odensis Run_B_J11</name>
    <dbReference type="NCBI Taxonomy" id="1400861"/>
    <lineage>
        <taxon>Bacteria</taxon>
        <taxon>Pseudomonadati</taxon>
        <taxon>Pseudomonadota</taxon>
        <taxon>Gammaproteobacteria</taxon>
        <taxon>Candidatus Competibacteraceae</taxon>
        <taxon>Candidatus Contendibacter</taxon>
    </lineage>
</organism>
<proteinExistence type="predicted"/>
<feature type="domain" description="Transposase Tn5-like N-terminal" evidence="1">
    <location>
        <begin position="5"/>
        <end position="59"/>
    </location>
</feature>
<keyword evidence="3" id="KW-1185">Reference proteome</keyword>
<dbReference type="InterPro" id="IPR014735">
    <property type="entry name" value="Transposase_Tn5-like_N"/>
</dbReference>
<dbReference type="EMBL" id="CBTK010000250">
    <property type="protein sequence ID" value="CDH46159.1"/>
    <property type="molecule type" value="Genomic_DNA"/>
</dbReference>
<dbReference type="Gene3D" id="1.10.246.40">
    <property type="entry name" value="Tn5 transposase, domain 1"/>
    <property type="match status" value="1"/>
</dbReference>